<dbReference type="Proteomes" id="UP000014760">
    <property type="component" value="Unassembled WGS sequence"/>
</dbReference>
<dbReference type="Gene3D" id="3.80.10.10">
    <property type="entry name" value="Ribonuclease Inhibitor"/>
    <property type="match status" value="2"/>
</dbReference>
<feature type="non-terminal residue" evidence="1">
    <location>
        <position position="383"/>
    </location>
</feature>
<reference evidence="1 3" key="2">
    <citation type="journal article" date="2013" name="Nature">
        <title>Insights into bilaterian evolution from three spiralian genomes.</title>
        <authorList>
            <person name="Simakov O."/>
            <person name="Marletaz F."/>
            <person name="Cho S.J."/>
            <person name="Edsinger-Gonzales E."/>
            <person name="Havlak P."/>
            <person name="Hellsten U."/>
            <person name="Kuo D.H."/>
            <person name="Larsson T."/>
            <person name="Lv J."/>
            <person name="Arendt D."/>
            <person name="Savage R."/>
            <person name="Osoegawa K."/>
            <person name="de Jong P."/>
            <person name="Grimwood J."/>
            <person name="Chapman J.A."/>
            <person name="Shapiro H."/>
            <person name="Aerts A."/>
            <person name="Otillar R.P."/>
            <person name="Terry A.Y."/>
            <person name="Boore J.L."/>
            <person name="Grigoriev I.V."/>
            <person name="Lindberg D.R."/>
            <person name="Seaver E.C."/>
            <person name="Weisblat D.A."/>
            <person name="Putnam N.H."/>
            <person name="Rokhsar D.S."/>
        </authorList>
    </citation>
    <scope>NUCLEOTIDE SEQUENCE</scope>
    <source>
        <strain evidence="1 3">I ESC-2004</strain>
    </source>
</reference>
<dbReference type="InterPro" id="IPR029071">
    <property type="entry name" value="Ubiquitin-like_domsf"/>
</dbReference>
<accession>R7USN7</accession>
<dbReference type="InterPro" id="IPR032675">
    <property type="entry name" value="LRR_dom_sf"/>
</dbReference>
<keyword evidence="3" id="KW-1185">Reference proteome</keyword>
<organism evidence="1">
    <name type="scientific">Capitella teleta</name>
    <name type="common">Polychaete worm</name>
    <dbReference type="NCBI Taxonomy" id="283909"/>
    <lineage>
        <taxon>Eukaryota</taxon>
        <taxon>Metazoa</taxon>
        <taxon>Spiralia</taxon>
        <taxon>Lophotrochozoa</taxon>
        <taxon>Annelida</taxon>
        <taxon>Polychaeta</taxon>
        <taxon>Sedentaria</taxon>
        <taxon>Scolecida</taxon>
        <taxon>Capitellidae</taxon>
        <taxon>Capitella</taxon>
    </lineage>
</organism>
<dbReference type="OrthoDB" id="5855206at2759"/>
<dbReference type="SUPFAM" id="SSF54236">
    <property type="entry name" value="Ubiquitin-like"/>
    <property type="match status" value="1"/>
</dbReference>
<dbReference type="EMBL" id="AMQN01001015">
    <property type="status" value="NOT_ANNOTATED_CDS"/>
    <property type="molecule type" value="Genomic_DNA"/>
</dbReference>
<proteinExistence type="predicted"/>
<evidence type="ECO:0000313" key="3">
    <source>
        <dbReference type="Proteomes" id="UP000014760"/>
    </source>
</evidence>
<reference evidence="3" key="1">
    <citation type="submission" date="2012-12" db="EMBL/GenBank/DDBJ databases">
        <authorList>
            <person name="Hellsten U."/>
            <person name="Grimwood J."/>
            <person name="Chapman J.A."/>
            <person name="Shapiro H."/>
            <person name="Aerts A."/>
            <person name="Otillar R.P."/>
            <person name="Terry A.Y."/>
            <person name="Boore J.L."/>
            <person name="Simakov O."/>
            <person name="Marletaz F."/>
            <person name="Cho S.-J."/>
            <person name="Edsinger-Gonzales E."/>
            <person name="Havlak P."/>
            <person name="Kuo D.-H."/>
            <person name="Larsson T."/>
            <person name="Lv J."/>
            <person name="Arendt D."/>
            <person name="Savage R."/>
            <person name="Osoegawa K."/>
            <person name="de Jong P."/>
            <person name="Lindberg D.R."/>
            <person name="Seaver E.C."/>
            <person name="Weisblat D.A."/>
            <person name="Putnam N.H."/>
            <person name="Grigoriev I.V."/>
            <person name="Rokhsar D.S."/>
        </authorList>
    </citation>
    <scope>NUCLEOTIDE SEQUENCE</scope>
    <source>
        <strain evidence="3">I ESC-2004</strain>
    </source>
</reference>
<reference evidence="2" key="3">
    <citation type="submission" date="2015-06" db="UniProtKB">
        <authorList>
            <consortium name="EnsemblMetazoa"/>
        </authorList>
    </citation>
    <scope>IDENTIFICATION</scope>
</reference>
<gene>
    <name evidence="1" type="ORF">CAPTEDRAFT_44184</name>
</gene>
<name>R7USN7_CAPTE</name>
<dbReference type="SUPFAM" id="SSF52047">
    <property type="entry name" value="RNI-like"/>
    <property type="match status" value="1"/>
</dbReference>
<evidence type="ECO:0000313" key="2">
    <source>
        <dbReference type="EnsemblMetazoa" id="CapteP44184"/>
    </source>
</evidence>
<evidence type="ECO:0008006" key="4">
    <source>
        <dbReference type="Google" id="ProtNLM"/>
    </source>
</evidence>
<dbReference type="EnsemblMetazoa" id="CapteT44184">
    <property type="protein sequence ID" value="CapteP44184"/>
    <property type="gene ID" value="CapteG44184"/>
</dbReference>
<sequence length="383" mass="43981">PDSGEIILPKQLAVNGCHVSVAGDEQSLCNMCAGIMELDLTDNRLKNWSEVFNLLHCMPRVHFLNLCNNPLLADSLDDITNLPSFPLLTKLILNSTLLTWEAIFKLLGLLPNLGELHLSLIELNELRPLESDFRFPSVKELYINRIGIDNSEKTLCVLGRIFPCLENLVMLNNAVTSLASTQKEIRESFPCLKSLNISETELQEWSEVEKIKFFPVLSSVRLQGIQFLQEIDEKLRRQLLIAYLPNVQRLNASLINETERNDAERACIRYYMDRPEKPPRYYELEEIHGRLDPLVTVDFTAQSSVTVMVKYEDRSFLKALDVHMTMKQARNLLTKELGLRPKDFTLLHNDILCPQGPDRMSYPDRHLRRYGVIDGSEIYIVPK</sequence>
<dbReference type="AlphaFoldDB" id="R7USN7"/>
<dbReference type="EMBL" id="KB298217">
    <property type="protein sequence ID" value="ELU09514.1"/>
    <property type="molecule type" value="Genomic_DNA"/>
</dbReference>
<dbReference type="FunCoup" id="R7USN7">
    <property type="interactions" value="457"/>
</dbReference>
<dbReference type="STRING" id="283909.R7USN7"/>
<dbReference type="HOGENOM" id="CLU_017716_1_1_1"/>
<dbReference type="OMA" id="MRFPNKQ"/>
<feature type="non-terminal residue" evidence="1">
    <location>
        <position position="1"/>
    </location>
</feature>
<evidence type="ECO:0000313" key="1">
    <source>
        <dbReference type="EMBL" id="ELU09514.1"/>
    </source>
</evidence>
<protein>
    <recommendedName>
        <fullName evidence="4">Ubiquitin-like domain-containing protein</fullName>
    </recommendedName>
</protein>